<organism evidence="1 2">
    <name type="scientific">Tetracentron sinense</name>
    <name type="common">Spur-leaf</name>
    <dbReference type="NCBI Taxonomy" id="13715"/>
    <lineage>
        <taxon>Eukaryota</taxon>
        <taxon>Viridiplantae</taxon>
        <taxon>Streptophyta</taxon>
        <taxon>Embryophyta</taxon>
        <taxon>Tracheophyta</taxon>
        <taxon>Spermatophyta</taxon>
        <taxon>Magnoliopsida</taxon>
        <taxon>Trochodendrales</taxon>
        <taxon>Trochodendraceae</taxon>
        <taxon>Tetracentron</taxon>
    </lineage>
</organism>
<dbReference type="EMBL" id="JABCRI010000003">
    <property type="protein sequence ID" value="KAF8409672.1"/>
    <property type="molecule type" value="Genomic_DNA"/>
</dbReference>
<name>A0A834ZVX8_TETSI</name>
<gene>
    <name evidence="1" type="ORF">HHK36_005751</name>
</gene>
<dbReference type="AlphaFoldDB" id="A0A834ZVX8"/>
<reference evidence="1 2" key="1">
    <citation type="submission" date="2020-04" db="EMBL/GenBank/DDBJ databases">
        <title>Plant Genome Project.</title>
        <authorList>
            <person name="Zhang R.-G."/>
        </authorList>
    </citation>
    <scope>NUCLEOTIDE SEQUENCE [LARGE SCALE GENOMIC DNA]</scope>
    <source>
        <strain evidence="1">YNK0</strain>
        <tissue evidence="1">Leaf</tissue>
    </source>
</reference>
<proteinExistence type="predicted"/>
<evidence type="ECO:0000313" key="2">
    <source>
        <dbReference type="Proteomes" id="UP000655225"/>
    </source>
</evidence>
<comment type="caution">
    <text evidence="1">The sequence shown here is derived from an EMBL/GenBank/DDBJ whole genome shotgun (WGS) entry which is preliminary data.</text>
</comment>
<keyword evidence="2" id="KW-1185">Reference proteome</keyword>
<sequence length="71" mass="7913">MLEPNQMSCEENCEVPTVCSCQISGLRLEVYRIVSYFQLEALANVVLMFEELRLIAGVIESVLATMVESGL</sequence>
<dbReference type="Proteomes" id="UP000655225">
    <property type="component" value="Unassembled WGS sequence"/>
</dbReference>
<protein>
    <submittedName>
        <fullName evidence="1">Uncharacterized protein</fullName>
    </submittedName>
</protein>
<evidence type="ECO:0000313" key="1">
    <source>
        <dbReference type="EMBL" id="KAF8409672.1"/>
    </source>
</evidence>
<accession>A0A834ZVX8</accession>